<dbReference type="PATRIC" id="fig|1292034.3.peg.1938"/>
<feature type="binding site" evidence="13">
    <location>
        <position position="302"/>
    </location>
    <ligand>
        <name>ATP</name>
        <dbReference type="ChEBI" id="CHEBI:30616"/>
    </ligand>
</feature>
<dbReference type="Proteomes" id="UP000013063">
    <property type="component" value="Unassembled WGS sequence"/>
</dbReference>
<comment type="catalytic activity">
    <reaction evidence="12 13">
        <text>tRNA(Cys) + L-cysteine + ATP = L-cysteinyl-tRNA(Cys) + AMP + diphosphate</text>
        <dbReference type="Rhea" id="RHEA:17773"/>
        <dbReference type="Rhea" id="RHEA-COMP:9661"/>
        <dbReference type="Rhea" id="RHEA-COMP:9679"/>
        <dbReference type="ChEBI" id="CHEBI:30616"/>
        <dbReference type="ChEBI" id="CHEBI:33019"/>
        <dbReference type="ChEBI" id="CHEBI:35235"/>
        <dbReference type="ChEBI" id="CHEBI:78442"/>
        <dbReference type="ChEBI" id="CHEBI:78517"/>
        <dbReference type="ChEBI" id="CHEBI:456215"/>
        <dbReference type="EC" id="6.1.1.16"/>
    </reaction>
</comment>
<dbReference type="InterPro" id="IPR024909">
    <property type="entry name" value="Cys-tRNA/MSH_ligase"/>
</dbReference>
<organism evidence="16 17">
    <name type="scientific">Caulobacter vibrioides OR37</name>
    <dbReference type="NCBI Taxonomy" id="1292034"/>
    <lineage>
        <taxon>Bacteria</taxon>
        <taxon>Pseudomonadati</taxon>
        <taxon>Pseudomonadota</taxon>
        <taxon>Alphaproteobacteria</taxon>
        <taxon>Caulobacterales</taxon>
        <taxon>Caulobacteraceae</taxon>
        <taxon>Caulobacter</taxon>
    </lineage>
</organism>
<name>R0EJK3_CAUVI</name>
<comment type="caution">
    <text evidence="16">The sequence shown here is derived from an EMBL/GenBank/DDBJ whole genome shotgun (WGS) entry which is preliminary data.</text>
</comment>
<keyword evidence="4 13" id="KW-0963">Cytoplasm</keyword>
<dbReference type="InterPro" id="IPR014729">
    <property type="entry name" value="Rossmann-like_a/b/a_fold"/>
</dbReference>
<feature type="short sequence motif" description="'KMSKS' region" evidence="13">
    <location>
        <begin position="299"/>
        <end position="303"/>
    </location>
</feature>
<evidence type="ECO:0000256" key="1">
    <source>
        <dbReference type="ARBA" id="ARBA00004496"/>
    </source>
</evidence>
<dbReference type="InterPro" id="IPR015803">
    <property type="entry name" value="Cys-tRNA-ligase"/>
</dbReference>
<dbReference type="InterPro" id="IPR015273">
    <property type="entry name" value="Cys-tRNA-synt_Ia_DALR"/>
</dbReference>
<dbReference type="InterPro" id="IPR009080">
    <property type="entry name" value="tRNAsynth_Ia_anticodon-bd"/>
</dbReference>
<dbReference type="NCBIfam" id="TIGR00435">
    <property type="entry name" value="cysS"/>
    <property type="match status" value="1"/>
</dbReference>
<dbReference type="InterPro" id="IPR056411">
    <property type="entry name" value="CysS_C"/>
</dbReference>
<evidence type="ECO:0000313" key="17">
    <source>
        <dbReference type="Proteomes" id="UP000013063"/>
    </source>
</evidence>
<dbReference type="Pfam" id="PF09190">
    <property type="entry name" value="DALR_2"/>
    <property type="match status" value="1"/>
</dbReference>
<feature type="binding site" evidence="13">
    <location>
        <position position="270"/>
    </location>
    <ligand>
        <name>Zn(2+)</name>
        <dbReference type="ChEBI" id="CHEBI:29105"/>
    </ligand>
</feature>
<keyword evidence="9 13" id="KW-0067">ATP-binding</keyword>
<evidence type="ECO:0000256" key="5">
    <source>
        <dbReference type="ARBA" id="ARBA00022598"/>
    </source>
</evidence>
<dbReference type="eggNOG" id="COG0215">
    <property type="taxonomic scope" value="Bacteria"/>
</dbReference>
<dbReference type="CDD" id="cd00672">
    <property type="entry name" value="CysRS_core"/>
    <property type="match status" value="1"/>
</dbReference>
<keyword evidence="10 13" id="KW-0648">Protein biosynthesis</keyword>
<dbReference type="SUPFAM" id="SSF47323">
    <property type="entry name" value="Anticodon-binding domain of a subclass of class I aminoacyl-tRNA synthetases"/>
    <property type="match status" value="1"/>
</dbReference>
<comment type="subcellular location">
    <subcellularLocation>
        <location evidence="1 13">Cytoplasm</location>
    </subcellularLocation>
</comment>
<evidence type="ECO:0000256" key="9">
    <source>
        <dbReference type="ARBA" id="ARBA00022840"/>
    </source>
</evidence>
<comment type="subunit">
    <text evidence="3 13">Monomer.</text>
</comment>
<dbReference type="PANTHER" id="PTHR10890:SF3">
    <property type="entry name" value="CYSTEINE--TRNA LIGASE, CYTOPLASMIC"/>
    <property type="match status" value="1"/>
</dbReference>
<keyword evidence="5 13" id="KW-0436">Ligase</keyword>
<evidence type="ECO:0000313" key="16">
    <source>
        <dbReference type="EMBL" id="ENZ82139.1"/>
    </source>
</evidence>
<keyword evidence="6 13" id="KW-0479">Metal-binding</keyword>
<evidence type="ECO:0000256" key="6">
    <source>
        <dbReference type="ARBA" id="ARBA00022723"/>
    </source>
</evidence>
<comment type="similarity">
    <text evidence="2 13">Belongs to the class-I aminoacyl-tRNA synthetase family.</text>
</comment>
<proteinExistence type="inferred from homology"/>
<feature type="binding site" evidence="13">
    <location>
        <position position="241"/>
    </location>
    <ligand>
        <name>Zn(2+)</name>
        <dbReference type="ChEBI" id="CHEBI:29105"/>
    </ligand>
</feature>
<dbReference type="SMART" id="SM00840">
    <property type="entry name" value="DALR_2"/>
    <property type="match status" value="1"/>
</dbReference>
<dbReference type="GO" id="GO:0005524">
    <property type="term" value="F:ATP binding"/>
    <property type="evidence" value="ECO:0007669"/>
    <property type="project" value="UniProtKB-UniRule"/>
</dbReference>
<evidence type="ECO:0000256" key="2">
    <source>
        <dbReference type="ARBA" id="ARBA00005594"/>
    </source>
</evidence>
<feature type="binding site" evidence="13">
    <location>
        <position position="59"/>
    </location>
    <ligand>
        <name>Zn(2+)</name>
        <dbReference type="ChEBI" id="CHEBI:29105"/>
    </ligand>
</feature>
<keyword evidence="11 13" id="KW-0030">Aminoacyl-tRNA synthetase</keyword>
<dbReference type="EC" id="6.1.1.16" evidence="13"/>
<evidence type="ECO:0000256" key="4">
    <source>
        <dbReference type="ARBA" id="ARBA00022490"/>
    </source>
</evidence>
<keyword evidence="8 13" id="KW-0862">Zinc</keyword>
<keyword evidence="17" id="KW-1185">Reference proteome</keyword>
<dbReference type="FunFam" id="3.40.50.620:FF:000068">
    <property type="entry name" value="Cysteine--tRNA ligase"/>
    <property type="match status" value="1"/>
</dbReference>
<evidence type="ECO:0000256" key="11">
    <source>
        <dbReference type="ARBA" id="ARBA00023146"/>
    </source>
</evidence>
<evidence type="ECO:0000256" key="8">
    <source>
        <dbReference type="ARBA" id="ARBA00022833"/>
    </source>
</evidence>
<evidence type="ECO:0000256" key="3">
    <source>
        <dbReference type="ARBA" id="ARBA00011245"/>
    </source>
</evidence>
<evidence type="ECO:0000256" key="13">
    <source>
        <dbReference type="HAMAP-Rule" id="MF_00041"/>
    </source>
</evidence>
<dbReference type="EMBL" id="APMP01000009">
    <property type="protein sequence ID" value="ENZ82139.1"/>
    <property type="molecule type" value="Genomic_DNA"/>
</dbReference>
<feature type="binding site" evidence="13">
    <location>
        <position position="266"/>
    </location>
    <ligand>
        <name>Zn(2+)</name>
        <dbReference type="ChEBI" id="CHEBI:29105"/>
    </ligand>
</feature>
<protein>
    <recommendedName>
        <fullName evidence="13">Cysteine--tRNA ligase</fullName>
        <ecNumber evidence="13">6.1.1.16</ecNumber>
    </recommendedName>
    <alternativeName>
        <fullName evidence="13">Cysteinyl-tRNA synthetase</fullName>
        <shortName evidence="13">CysRS</shortName>
    </alternativeName>
</protein>
<reference evidence="16 17" key="1">
    <citation type="journal article" date="2013" name="Genome Announc.">
        <title>Draft Genome Sequence for Caulobacter sp. Strain OR37, a Bacterium Tolerant to Heavy Metals.</title>
        <authorList>
            <person name="Utturkar S.M."/>
            <person name="Bollmann A."/>
            <person name="Brzoska R.M."/>
            <person name="Klingeman D.M."/>
            <person name="Epstein S.E."/>
            <person name="Palumbo A.V."/>
            <person name="Brown S.D."/>
        </authorList>
    </citation>
    <scope>NUCLEOTIDE SEQUENCE [LARGE SCALE GENOMIC DNA]</scope>
    <source>
        <strain evidence="16 17">OR37</strain>
    </source>
</reference>
<dbReference type="STRING" id="1292034.OR37_01950"/>
<dbReference type="Gene3D" id="1.20.120.1910">
    <property type="entry name" value="Cysteine-tRNA ligase, C-terminal anti-codon recognition domain"/>
    <property type="match status" value="1"/>
</dbReference>
<dbReference type="SUPFAM" id="SSF52374">
    <property type="entry name" value="Nucleotidylyl transferase"/>
    <property type="match status" value="1"/>
</dbReference>
<feature type="domain" description="Cysteinyl-tRNA synthetase class Ia DALR" evidence="15">
    <location>
        <begin position="373"/>
        <end position="435"/>
    </location>
</feature>
<accession>R0EJK3</accession>
<evidence type="ECO:0000256" key="12">
    <source>
        <dbReference type="ARBA" id="ARBA00047398"/>
    </source>
</evidence>
<dbReference type="GO" id="GO:0005829">
    <property type="term" value="C:cytosol"/>
    <property type="evidence" value="ECO:0007669"/>
    <property type="project" value="TreeGrafter"/>
</dbReference>
<keyword evidence="7 13" id="KW-0547">Nucleotide-binding</keyword>
<feature type="short sequence motif" description="'HIGH' region" evidence="13">
    <location>
        <begin position="61"/>
        <end position="71"/>
    </location>
</feature>
<evidence type="ECO:0000256" key="14">
    <source>
        <dbReference type="SAM" id="MobiDB-lite"/>
    </source>
</evidence>
<evidence type="ECO:0000256" key="7">
    <source>
        <dbReference type="ARBA" id="ARBA00022741"/>
    </source>
</evidence>
<dbReference type="Pfam" id="PF01406">
    <property type="entry name" value="tRNA-synt_1e"/>
    <property type="match status" value="1"/>
</dbReference>
<dbReference type="Gene3D" id="3.40.50.620">
    <property type="entry name" value="HUPs"/>
    <property type="match status" value="1"/>
</dbReference>
<dbReference type="InterPro" id="IPR032678">
    <property type="entry name" value="tRNA-synt_1_cat_dom"/>
</dbReference>
<dbReference type="PANTHER" id="PTHR10890">
    <property type="entry name" value="CYSTEINYL-TRNA SYNTHETASE"/>
    <property type="match status" value="1"/>
</dbReference>
<dbReference type="GO" id="GO:0004817">
    <property type="term" value="F:cysteine-tRNA ligase activity"/>
    <property type="evidence" value="ECO:0007669"/>
    <property type="project" value="UniProtKB-UniRule"/>
</dbReference>
<dbReference type="HAMAP" id="MF_00041">
    <property type="entry name" value="Cys_tRNA_synth"/>
    <property type="match status" value="1"/>
</dbReference>
<gene>
    <name evidence="13" type="primary">cysS</name>
    <name evidence="16" type="ORF">OR37_01950</name>
</gene>
<dbReference type="GO" id="GO:0006423">
    <property type="term" value="P:cysteinyl-tRNA aminoacylation"/>
    <property type="evidence" value="ECO:0007669"/>
    <property type="project" value="UniProtKB-UniRule"/>
</dbReference>
<dbReference type="PRINTS" id="PR00983">
    <property type="entry name" value="TRNASYNTHCYS"/>
</dbReference>
<evidence type="ECO:0000259" key="15">
    <source>
        <dbReference type="SMART" id="SM00840"/>
    </source>
</evidence>
<feature type="region of interest" description="Disordered" evidence="14">
    <location>
        <begin position="1"/>
        <end position="23"/>
    </location>
</feature>
<evidence type="ECO:0000256" key="10">
    <source>
        <dbReference type="ARBA" id="ARBA00022917"/>
    </source>
</evidence>
<dbReference type="Pfam" id="PF23493">
    <property type="entry name" value="CysS_C"/>
    <property type="match status" value="1"/>
</dbReference>
<sequence>MGVAQSVSEGYMEPAPPGGNISVTSQHRDIMTLKIHDTLAREKRDFVPADPTRVTMYVCGPTVYNHAHIGNFRPVVVFDVLYRVLRHLYGEDAVVYARNVTDVDDKINKKAADEGVPISVITERYLAAYHQDADALGALRPNLEPKATEHIGAILEMIGQLVENGSAYAAEGHVLFDTQSFADYGQLSGRPLDEMIAGARVEVAPYKRHPADFVLWKPSKENEPEWESPWGAGRPGWHIECSAMIDKALGKTIDIHAGGIDLTFPHHENEVAQSRCAHKTSVLANYWMHNGFLDMGGEKMSKSLGNVIIPHELLKTVPGEVIRWALLSAHYRQPLDWTPELLEQSKKSLDRLYGALRRAKDVAPDQAMEAPAEVMAALMDDLNTPLATSAFFEVSSLIEKAVTAGDTVAIAANKARLLEAGALLGFLQADPDSWFEGDASDELKAQVEALLAQRVAARAAKDWPAADAIRAQLDALGVVVMDGPSGATWRMKD</sequence>
<dbReference type="GO" id="GO:0008270">
    <property type="term" value="F:zinc ion binding"/>
    <property type="evidence" value="ECO:0007669"/>
    <property type="project" value="UniProtKB-UniRule"/>
</dbReference>
<dbReference type="AlphaFoldDB" id="R0EJK3"/>
<comment type="cofactor">
    <cofactor evidence="13">
        <name>Zn(2+)</name>
        <dbReference type="ChEBI" id="CHEBI:29105"/>
    </cofactor>
    <text evidence="13">Binds 1 zinc ion per subunit.</text>
</comment>